<sequence>PSFAKHIYDLHAEIGRKIILSNDTYKLAANAHYRSREFNKGNYVMVRIYLECYSKMAVKKLHARTLGPYLVLCRLRSNAYLIDLPSNISISPVFNVADLFPYRGTLSLLFCLHLFL</sequence>
<protein>
    <recommendedName>
        <fullName evidence="1">Tf2-1-like SH3-like domain-containing protein</fullName>
    </recommendedName>
</protein>
<dbReference type="EMBL" id="JXTB01000165">
    <property type="protein sequence ID" value="PON56934.1"/>
    <property type="molecule type" value="Genomic_DNA"/>
</dbReference>
<keyword evidence="3" id="KW-1185">Reference proteome</keyword>
<organism evidence="2 3">
    <name type="scientific">Parasponia andersonii</name>
    <name type="common">Sponia andersonii</name>
    <dbReference type="NCBI Taxonomy" id="3476"/>
    <lineage>
        <taxon>Eukaryota</taxon>
        <taxon>Viridiplantae</taxon>
        <taxon>Streptophyta</taxon>
        <taxon>Embryophyta</taxon>
        <taxon>Tracheophyta</taxon>
        <taxon>Spermatophyta</taxon>
        <taxon>Magnoliopsida</taxon>
        <taxon>eudicotyledons</taxon>
        <taxon>Gunneridae</taxon>
        <taxon>Pentapetalae</taxon>
        <taxon>rosids</taxon>
        <taxon>fabids</taxon>
        <taxon>Rosales</taxon>
        <taxon>Cannabaceae</taxon>
        <taxon>Parasponia</taxon>
    </lineage>
</organism>
<comment type="caution">
    <text evidence="2">The sequence shown here is derived from an EMBL/GenBank/DDBJ whole genome shotgun (WGS) entry which is preliminary data.</text>
</comment>
<reference evidence="3" key="1">
    <citation type="submission" date="2016-06" db="EMBL/GenBank/DDBJ databases">
        <title>Parallel loss of symbiosis genes in relatives of nitrogen-fixing non-legume Parasponia.</title>
        <authorList>
            <person name="Van Velzen R."/>
            <person name="Holmer R."/>
            <person name="Bu F."/>
            <person name="Rutten L."/>
            <person name="Van Zeijl A."/>
            <person name="Liu W."/>
            <person name="Santuari L."/>
            <person name="Cao Q."/>
            <person name="Sharma T."/>
            <person name="Shen D."/>
            <person name="Roswanjaya Y."/>
            <person name="Wardhani T."/>
            <person name="Kalhor M.S."/>
            <person name="Jansen J."/>
            <person name="Van den Hoogen J."/>
            <person name="Gungor B."/>
            <person name="Hartog M."/>
            <person name="Hontelez J."/>
            <person name="Verver J."/>
            <person name="Yang W.-C."/>
            <person name="Schijlen E."/>
            <person name="Repin R."/>
            <person name="Schilthuizen M."/>
            <person name="Schranz E."/>
            <person name="Heidstra R."/>
            <person name="Miyata K."/>
            <person name="Fedorova E."/>
            <person name="Kohlen W."/>
            <person name="Bisseling T."/>
            <person name="Smit S."/>
            <person name="Geurts R."/>
        </authorList>
    </citation>
    <scope>NUCLEOTIDE SEQUENCE [LARGE SCALE GENOMIC DNA]</scope>
    <source>
        <strain evidence="3">cv. WU1-14</strain>
    </source>
</reference>
<feature type="domain" description="Tf2-1-like SH3-like" evidence="1">
    <location>
        <begin position="41"/>
        <end position="103"/>
    </location>
</feature>
<evidence type="ECO:0000313" key="3">
    <source>
        <dbReference type="Proteomes" id="UP000237105"/>
    </source>
</evidence>
<dbReference type="InterPro" id="IPR056924">
    <property type="entry name" value="SH3_Tf2-1"/>
</dbReference>
<proteinExistence type="predicted"/>
<dbReference type="OrthoDB" id="1166716at2759"/>
<evidence type="ECO:0000313" key="2">
    <source>
        <dbReference type="EMBL" id="PON56934.1"/>
    </source>
</evidence>
<dbReference type="Proteomes" id="UP000237105">
    <property type="component" value="Unassembled WGS sequence"/>
</dbReference>
<evidence type="ECO:0000259" key="1">
    <source>
        <dbReference type="Pfam" id="PF24626"/>
    </source>
</evidence>
<dbReference type="AlphaFoldDB" id="A0A2P5C7G5"/>
<dbReference type="Pfam" id="PF24626">
    <property type="entry name" value="SH3_Tf2-1"/>
    <property type="match status" value="1"/>
</dbReference>
<name>A0A2P5C7G5_PARAD</name>
<accession>A0A2P5C7G5</accession>
<gene>
    <name evidence="2" type="ORF">PanWU01x14_178000</name>
</gene>
<feature type="non-terminal residue" evidence="2">
    <location>
        <position position="1"/>
    </location>
</feature>